<protein>
    <submittedName>
        <fullName evidence="2">Thiosulfate dehydrogenase [quinone] large subunit</fullName>
    </submittedName>
</protein>
<feature type="transmembrane region" description="Helical" evidence="1">
    <location>
        <begin position="152"/>
        <end position="177"/>
    </location>
</feature>
<gene>
    <name evidence="2" type="ORF">EV190_102125</name>
</gene>
<sequence length="189" mass="19543">MSENQNTVQAAVPARSGRREQAGREVVDSSAARIVLAAVRLSIGWIFLWAFLDKLLGLGFSTPSEGAWVNGGSPTEGFLAHGVSGPFAGPYQSMAGAAWADALFMAGLLGIGAALVLGIGMRVAAGSGALLLVLMWTAALPPETNPLIDDHVVMALTVVGLALLNAGDTLGLGRYWAALPLVRRVPALR</sequence>
<dbReference type="EMBL" id="SNYN01000002">
    <property type="protein sequence ID" value="TDQ54291.1"/>
    <property type="molecule type" value="Genomic_DNA"/>
</dbReference>
<feature type="transmembrane region" description="Helical" evidence="1">
    <location>
        <begin position="34"/>
        <end position="52"/>
    </location>
</feature>
<dbReference type="RefSeq" id="WP_243742360.1">
    <property type="nucleotide sequence ID" value="NZ_SNYN01000002.1"/>
</dbReference>
<dbReference type="AlphaFoldDB" id="A0A4R6V5Q1"/>
<accession>A0A4R6V5Q1</accession>
<evidence type="ECO:0000256" key="1">
    <source>
        <dbReference type="SAM" id="Phobius"/>
    </source>
</evidence>
<name>A0A4R6V5Q1_9ACTN</name>
<evidence type="ECO:0000313" key="3">
    <source>
        <dbReference type="Proteomes" id="UP000295281"/>
    </source>
</evidence>
<reference evidence="2 3" key="1">
    <citation type="submission" date="2019-03" db="EMBL/GenBank/DDBJ databases">
        <title>Genomic Encyclopedia of Type Strains, Phase IV (KMG-IV): sequencing the most valuable type-strain genomes for metagenomic binning, comparative biology and taxonomic classification.</title>
        <authorList>
            <person name="Goeker M."/>
        </authorList>
    </citation>
    <scope>NUCLEOTIDE SEQUENCE [LARGE SCALE GENOMIC DNA]</scope>
    <source>
        <strain evidence="2 3">DSM 46770</strain>
    </source>
</reference>
<dbReference type="Proteomes" id="UP000295281">
    <property type="component" value="Unassembled WGS sequence"/>
</dbReference>
<comment type="caution">
    <text evidence="2">The sequence shown here is derived from an EMBL/GenBank/DDBJ whole genome shotgun (WGS) entry which is preliminary data.</text>
</comment>
<keyword evidence="1" id="KW-1133">Transmembrane helix</keyword>
<organism evidence="2 3">
    <name type="scientific">Actinorugispora endophytica</name>
    <dbReference type="NCBI Taxonomy" id="1605990"/>
    <lineage>
        <taxon>Bacteria</taxon>
        <taxon>Bacillati</taxon>
        <taxon>Actinomycetota</taxon>
        <taxon>Actinomycetes</taxon>
        <taxon>Streptosporangiales</taxon>
        <taxon>Nocardiopsidaceae</taxon>
        <taxon>Actinorugispora</taxon>
    </lineage>
</organism>
<keyword evidence="3" id="KW-1185">Reference proteome</keyword>
<evidence type="ECO:0000313" key="2">
    <source>
        <dbReference type="EMBL" id="TDQ54291.1"/>
    </source>
</evidence>
<feature type="transmembrane region" description="Helical" evidence="1">
    <location>
        <begin position="123"/>
        <end position="140"/>
    </location>
</feature>
<keyword evidence="1" id="KW-0812">Transmembrane</keyword>
<feature type="transmembrane region" description="Helical" evidence="1">
    <location>
        <begin position="96"/>
        <end position="116"/>
    </location>
</feature>
<keyword evidence="1" id="KW-0472">Membrane</keyword>
<proteinExistence type="predicted"/>